<dbReference type="InterPro" id="IPR010603">
    <property type="entry name" value="Znf_CppX_C4"/>
</dbReference>
<dbReference type="CDD" id="cd19497">
    <property type="entry name" value="RecA-like_ClpX"/>
    <property type="match status" value="1"/>
</dbReference>
<evidence type="ECO:0000313" key="10">
    <source>
        <dbReference type="Proteomes" id="UP001519305"/>
    </source>
</evidence>
<evidence type="ECO:0000256" key="5">
    <source>
        <dbReference type="ARBA" id="ARBA00023186"/>
    </source>
</evidence>
<evidence type="ECO:0000256" key="4">
    <source>
        <dbReference type="ARBA" id="ARBA00022840"/>
    </source>
</evidence>
<feature type="domain" description="ClpX-type ZB" evidence="8">
    <location>
        <begin position="1"/>
        <end position="51"/>
    </location>
</feature>
<dbReference type="SUPFAM" id="SSF57716">
    <property type="entry name" value="Glucocorticoid receptor-like (DNA-binding domain)"/>
    <property type="match status" value="1"/>
</dbReference>
<dbReference type="PROSITE" id="PS51902">
    <property type="entry name" value="CLPX_ZB"/>
    <property type="match status" value="1"/>
</dbReference>
<dbReference type="PANTHER" id="PTHR48102">
    <property type="entry name" value="ATP-DEPENDENT CLP PROTEASE ATP-BINDING SUBUNIT CLPX-LIKE, MITOCHONDRIAL-RELATED"/>
    <property type="match status" value="1"/>
</dbReference>
<dbReference type="GO" id="GO:0005524">
    <property type="term" value="F:ATP binding"/>
    <property type="evidence" value="ECO:0007669"/>
    <property type="project" value="UniProtKB-KW"/>
</dbReference>
<dbReference type="InterPro" id="IPR038366">
    <property type="entry name" value="Znf_CppX_C4_sf"/>
</dbReference>
<dbReference type="Gene3D" id="6.20.220.10">
    <property type="entry name" value="ClpX chaperone, C4-type zinc finger domain"/>
    <property type="match status" value="1"/>
</dbReference>
<keyword evidence="10" id="KW-1185">Reference proteome</keyword>
<dbReference type="Pfam" id="PF06689">
    <property type="entry name" value="zf-C4_ClpX"/>
    <property type="match status" value="1"/>
</dbReference>
<comment type="subunit">
    <text evidence="6">Component of the ClpX-ClpP complex. Forms a hexameric ring that, in the presence of ATP, binds to fourteen ClpP subunits assembled into a disk-like structure with a central cavity, resembling the structure of eukaryotic proteasomes.</text>
</comment>
<feature type="binding site" evidence="6 7">
    <location>
        <position position="13"/>
    </location>
    <ligand>
        <name>Zn(2+)</name>
        <dbReference type="ChEBI" id="CHEBI:29105"/>
    </ligand>
</feature>
<feature type="binding site" evidence="6 7">
    <location>
        <position position="32"/>
    </location>
    <ligand>
        <name>Zn(2+)</name>
        <dbReference type="ChEBI" id="CHEBI:29105"/>
    </ligand>
</feature>
<dbReference type="NCBIfam" id="NF003745">
    <property type="entry name" value="PRK05342.1"/>
    <property type="match status" value="1"/>
</dbReference>
<dbReference type="InterPro" id="IPR003959">
    <property type="entry name" value="ATPase_AAA_core"/>
</dbReference>
<sequence>MQESADLLKCSFCGKSQKQVKKLIAGPGVYICNECIELCNEIIEEELNVGSAPEESGDRLPRPAEIRDFLDEYVIGQDVAKRTLAVAVYNHYKRIRAEEQGARDDVELSKSNILLLGPTGCGKTHLAQTLARKLDVPFAIADATSLTEAGYVGEDVENILLKLLQAADFDVAKAQRGIIYVDEVDKISRKSENPSITRDVSGEGVQQALLKILEGTVAAVPPQGGRKHPNQEFIQFDTSNVLFIVAGAFAGLEKVVQERVGKKGLGFGADVHSKSDVDEVDPFREVLPEDLIRFGLIPEFIGRLPVIASVTNLDEDALVRVLTEPRNSLVRQYERLFEMDGVELTIDDDALHAIAGKAIERKTGARGLRGIMEEILVPVMFDVPDRDDVSQVIIHRNCVTDGAAPELVLAEPGERSA</sequence>
<keyword evidence="2 6" id="KW-0547">Nucleotide-binding</keyword>
<gene>
    <name evidence="6" type="primary">clpX</name>
    <name evidence="9" type="ORF">JOF33_001907</name>
</gene>
<keyword evidence="9" id="KW-0378">Hydrolase</keyword>
<protein>
    <recommendedName>
        <fullName evidence="6">ATP-dependent Clp protease ATP-binding subunit ClpX</fullName>
    </recommendedName>
</protein>
<feature type="binding site" evidence="6 7">
    <location>
        <position position="35"/>
    </location>
    <ligand>
        <name>Zn(2+)</name>
        <dbReference type="ChEBI" id="CHEBI:29105"/>
    </ligand>
</feature>
<evidence type="ECO:0000256" key="3">
    <source>
        <dbReference type="ARBA" id="ARBA00022833"/>
    </source>
</evidence>
<dbReference type="SUPFAM" id="SSF52540">
    <property type="entry name" value="P-loop containing nucleoside triphosphate hydrolases"/>
    <property type="match status" value="1"/>
</dbReference>
<dbReference type="GO" id="GO:0008233">
    <property type="term" value="F:peptidase activity"/>
    <property type="evidence" value="ECO:0007669"/>
    <property type="project" value="UniProtKB-KW"/>
</dbReference>
<dbReference type="Proteomes" id="UP001519305">
    <property type="component" value="Unassembled WGS sequence"/>
</dbReference>
<evidence type="ECO:0000256" key="6">
    <source>
        <dbReference type="HAMAP-Rule" id="MF_00175"/>
    </source>
</evidence>
<name>A0ABS4U9J9_9CORY</name>
<proteinExistence type="inferred from homology"/>
<dbReference type="EMBL" id="JAGINY010000001">
    <property type="protein sequence ID" value="MBP2333208.1"/>
    <property type="molecule type" value="Genomic_DNA"/>
</dbReference>
<evidence type="ECO:0000256" key="7">
    <source>
        <dbReference type="PROSITE-ProRule" id="PRU01250"/>
    </source>
</evidence>
<evidence type="ECO:0000259" key="8">
    <source>
        <dbReference type="PROSITE" id="PS51902"/>
    </source>
</evidence>
<feature type="binding site" evidence="6 7">
    <location>
        <position position="10"/>
    </location>
    <ligand>
        <name>Zn(2+)</name>
        <dbReference type="ChEBI" id="CHEBI:29105"/>
    </ligand>
</feature>
<dbReference type="Pfam" id="PF10431">
    <property type="entry name" value="ClpB_D2-small"/>
    <property type="match status" value="1"/>
</dbReference>
<dbReference type="NCBIfam" id="TIGR00382">
    <property type="entry name" value="clpX"/>
    <property type="match status" value="1"/>
</dbReference>
<dbReference type="GO" id="GO:0006508">
    <property type="term" value="P:proteolysis"/>
    <property type="evidence" value="ECO:0007669"/>
    <property type="project" value="UniProtKB-KW"/>
</dbReference>
<evidence type="ECO:0000256" key="2">
    <source>
        <dbReference type="ARBA" id="ARBA00022741"/>
    </source>
</evidence>
<evidence type="ECO:0000313" key="9">
    <source>
        <dbReference type="EMBL" id="MBP2333208.1"/>
    </source>
</evidence>
<keyword evidence="4 6" id="KW-0067">ATP-binding</keyword>
<dbReference type="Gene3D" id="1.10.8.60">
    <property type="match status" value="1"/>
</dbReference>
<dbReference type="Gene3D" id="3.40.50.300">
    <property type="entry name" value="P-loop containing nucleotide triphosphate hydrolases"/>
    <property type="match status" value="1"/>
</dbReference>
<dbReference type="InterPro" id="IPR027417">
    <property type="entry name" value="P-loop_NTPase"/>
</dbReference>
<reference evidence="9 10" key="1">
    <citation type="submission" date="2021-03" db="EMBL/GenBank/DDBJ databases">
        <title>Sequencing the genomes of 1000 actinobacteria strains.</title>
        <authorList>
            <person name="Klenk H.-P."/>
        </authorList>
    </citation>
    <scope>NUCLEOTIDE SEQUENCE [LARGE SCALE GENOMIC DNA]</scope>
    <source>
        <strain evidence="9 10">DSM 44506</strain>
    </source>
</reference>
<dbReference type="Pfam" id="PF07724">
    <property type="entry name" value="AAA_2"/>
    <property type="match status" value="1"/>
</dbReference>
<keyword evidence="3 6" id="KW-0862">Zinc</keyword>
<dbReference type="InterPro" id="IPR019489">
    <property type="entry name" value="Clp_ATPase_C"/>
</dbReference>
<comment type="caution">
    <text evidence="9">The sequence shown here is derived from an EMBL/GenBank/DDBJ whole genome shotgun (WGS) entry which is preliminary data.</text>
</comment>
<dbReference type="SMART" id="SM00994">
    <property type="entry name" value="zf-C4_ClpX"/>
    <property type="match status" value="1"/>
</dbReference>
<dbReference type="InterPro" id="IPR059188">
    <property type="entry name" value="Znf_CLPX-like"/>
</dbReference>
<comment type="similarity">
    <text evidence="6 7">Belongs to the ClpX chaperone family.</text>
</comment>
<dbReference type="PANTHER" id="PTHR48102:SF7">
    <property type="entry name" value="ATP-DEPENDENT CLP PROTEASE ATP-BINDING SUBUNIT CLPX-LIKE, MITOCHONDRIAL"/>
    <property type="match status" value="1"/>
</dbReference>
<dbReference type="SMART" id="SM00382">
    <property type="entry name" value="AAA"/>
    <property type="match status" value="1"/>
</dbReference>
<keyword evidence="1 6" id="KW-0479">Metal-binding</keyword>
<dbReference type="InterPro" id="IPR050052">
    <property type="entry name" value="ATP-dep_Clp_protease_ClpX"/>
</dbReference>
<evidence type="ECO:0000256" key="1">
    <source>
        <dbReference type="ARBA" id="ARBA00022723"/>
    </source>
</evidence>
<organism evidence="9 10">
    <name type="scientific">Corynebacterium freneyi</name>
    <dbReference type="NCBI Taxonomy" id="134034"/>
    <lineage>
        <taxon>Bacteria</taxon>
        <taxon>Bacillati</taxon>
        <taxon>Actinomycetota</taxon>
        <taxon>Actinomycetes</taxon>
        <taxon>Mycobacteriales</taxon>
        <taxon>Corynebacteriaceae</taxon>
        <taxon>Corynebacterium</taxon>
    </lineage>
</organism>
<dbReference type="SMART" id="SM01086">
    <property type="entry name" value="ClpB_D2-small"/>
    <property type="match status" value="1"/>
</dbReference>
<dbReference type="InterPro" id="IPR046425">
    <property type="entry name" value="ClpX_bact"/>
</dbReference>
<dbReference type="InterPro" id="IPR003593">
    <property type="entry name" value="AAA+_ATPase"/>
</dbReference>
<comment type="function">
    <text evidence="6">ATP-dependent specificity component of the Clp protease. It directs the protease to specific substrates. Can perform chaperone functions in the absence of ClpP.</text>
</comment>
<keyword evidence="9" id="KW-0645">Protease</keyword>
<comment type="caution">
    <text evidence="6">Lacks conserved residue(s) required for the propagation of feature annotation.</text>
</comment>
<dbReference type="HAMAP" id="MF_00175">
    <property type="entry name" value="ClpX"/>
    <property type="match status" value="1"/>
</dbReference>
<keyword evidence="5 6" id="KW-0143">Chaperone</keyword>
<accession>A0ABS4U9J9</accession>
<dbReference type="InterPro" id="IPR004487">
    <property type="entry name" value="Clp_protease_ATP-bd_su_ClpX"/>
</dbReference>